<protein>
    <submittedName>
        <fullName evidence="1">Uncharacterized protein</fullName>
    </submittedName>
</protein>
<dbReference type="OMA" id="CGTECCA"/>
<organism evidence="1 2">
    <name type="scientific">Klebsormidium nitens</name>
    <name type="common">Green alga</name>
    <name type="synonym">Ulothrix nitens</name>
    <dbReference type="NCBI Taxonomy" id="105231"/>
    <lineage>
        <taxon>Eukaryota</taxon>
        <taxon>Viridiplantae</taxon>
        <taxon>Streptophyta</taxon>
        <taxon>Klebsormidiophyceae</taxon>
        <taxon>Klebsormidiales</taxon>
        <taxon>Klebsormidiaceae</taxon>
        <taxon>Klebsormidium</taxon>
    </lineage>
</organism>
<dbReference type="PANTHER" id="PTHR31656">
    <property type="entry name" value="ROOT CAP DOMAIN-CONTAINING PROTEIN"/>
    <property type="match status" value="1"/>
</dbReference>
<accession>A0A1Y1INS0</accession>
<dbReference type="EMBL" id="DF237953">
    <property type="protein sequence ID" value="GAQ92394.1"/>
    <property type="molecule type" value="Genomic_DNA"/>
</dbReference>
<proteinExistence type="predicted"/>
<keyword evidence="2" id="KW-1185">Reference proteome</keyword>
<dbReference type="Proteomes" id="UP000054558">
    <property type="component" value="Unassembled WGS sequence"/>
</dbReference>
<evidence type="ECO:0000313" key="2">
    <source>
        <dbReference type="Proteomes" id="UP000054558"/>
    </source>
</evidence>
<sequence length="611" mass="65054">IDVTVLPIICTFVLFASPFRPWRSSFAYHWRSGGVPAAASIPAAGVPAAASRRIGADCGEGTCCNDVEFSGIPGYCGTPCGTECCAASLNFACSGNAATCGAGSAGTEDPHFQLTGLPDDQEFTWDFHGKGNESYCMVSDTFLGMNVHMFGMPTDVSILEQRAEADNDFFEGTWMDAIGVMYFDEHGEKQSLEILLNHTQARASQGDPYIIRFLANDAAMDPFSEGEVTWTSADKSITATRLSNHFLSISIPGLLSLEVKVEKETELITEPPIYFLNFEIKTIATTPKVHGFLGQMYAPGAVEKRLNMGTLDGFHHREYVEGSDEDYLTSNLSGTDCSFNRFGMGVNNATKSDIALSAFLSTSQSSGTPGRRLLQATTTRESRGLLQAMTGESQCECFYTCDGSTPCSETCCNGVCTDVNTDPNNCGDTCTTCSFDNAAAFCLDGVCTLGACNEGYYDCNGDSSDGCETDVFNDPGHCGSCFNGDCSNFIMHAMPTCSNAFCDYSGNCDSGYGDCDGSRGNGCEMYLDGSINNCGTCGTVCNSNNGLPSCVVGSCTIECDEGIYGNCDNDVTNGCETFLFFGDPTNCGGCGVHCEPETPQCVFGICQAPFD</sequence>
<gene>
    <name evidence="1" type="ORF">KFL_010040010</name>
</gene>
<dbReference type="OrthoDB" id="2012132at2759"/>
<reference evidence="1 2" key="1">
    <citation type="journal article" date="2014" name="Nat. Commun.">
        <title>Klebsormidium flaccidum genome reveals primary factors for plant terrestrial adaptation.</title>
        <authorList>
            <person name="Hori K."/>
            <person name="Maruyama F."/>
            <person name="Fujisawa T."/>
            <person name="Togashi T."/>
            <person name="Yamamoto N."/>
            <person name="Seo M."/>
            <person name="Sato S."/>
            <person name="Yamada T."/>
            <person name="Mori H."/>
            <person name="Tajima N."/>
            <person name="Moriyama T."/>
            <person name="Ikeuchi M."/>
            <person name="Watanabe M."/>
            <person name="Wada H."/>
            <person name="Kobayashi K."/>
            <person name="Saito M."/>
            <person name="Masuda T."/>
            <person name="Sasaki-Sekimoto Y."/>
            <person name="Mashiguchi K."/>
            <person name="Awai K."/>
            <person name="Shimojima M."/>
            <person name="Masuda S."/>
            <person name="Iwai M."/>
            <person name="Nobusawa T."/>
            <person name="Narise T."/>
            <person name="Kondo S."/>
            <person name="Saito H."/>
            <person name="Sato R."/>
            <person name="Murakawa M."/>
            <person name="Ihara Y."/>
            <person name="Oshima-Yamada Y."/>
            <person name="Ohtaka K."/>
            <person name="Satoh M."/>
            <person name="Sonobe K."/>
            <person name="Ishii M."/>
            <person name="Ohtani R."/>
            <person name="Kanamori-Sato M."/>
            <person name="Honoki R."/>
            <person name="Miyazaki D."/>
            <person name="Mochizuki H."/>
            <person name="Umetsu J."/>
            <person name="Higashi K."/>
            <person name="Shibata D."/>
            <person name="Kamiya Y."/>
            <person name="Sato N."/>
            <person name="Nakamura Y."/>
            <person name="Tabata S."/>
            <person name="Ida S."/>
            <person name="Kurokawa K."/>
            <person name="Ohta H."/>
        </authorList>
    </citation>
    <scope>NUCLEOTIDE SEQUENCE [LARGE SCALE GENOMIC DNA]</scope>
    <source>
        <strain evidence="1 2">NIES-2285</strain>
    </source>
</reference>
<evidence type="ECO:0000313" key="1">
    <source>
        <dbReference type="EMBL" id="GAQ92394.1"/>
    </source>
</evidence>
<feature type="non-terminal residue" evidence="1">
    <location>
        <position position="1"/>
    </location>
</feature>
<dbReference type="AlphaFoldDB" id="A0A1Y1INS0"/>
<name>A0A1Y1INS0_KLENI</name>